<evidence type="ECO:0000313" key="1">
    <source>
        <dbReference type="EMBL" id="KAL0361153.1"/>
    </source>
</evidence>
<accession>A0AAW2Q053</accession>
<protein>
    <submittedName>
        <fullName evidence="1">Uncharacterized protein</fullName>
    </submittedName>
</protein>
<proteinExistence type="predicted"/>
<sequence length="85" mass="8835">MEPTGFFLVETRATADSMATNSLTKKGWSESERALMLDGCPTTVFLNEMRPGGTRLTSLTLAETGALAVLAAAGAWTVTGPVGEA</sequence>
<reference evidence="1" key="1">
    <citation type="submission" date="2020-06" db="EMBL/GenBank/DDBJ databases">
        <authorList>
            <person name="Li T."/>
            <person name="Hu X."/>
            <person name="Zhang T."/>
            <person name="Song X."/>
            <person name="Zhang H."/>
            <person name="Dai N."/>
            <person name="Sheng W."/>
            <person name="Hou X."/>
            <person name="Wei L."/>
        </authorList>
    </citation>
    <scope>NUCLEOTIDE SEQUENCE</scope>
    <source>
        <strain evidence="1">G02</strain>
        <tissue evidence="1">Leaf</tissue>
    </source>
</reference>
<gene>
    <name evidence="1" type="ORF">Sradi_3799800</name>
</gene>
<organism evidence="1">
    <name type="scientific">Sesamum radiatum</name>
    <name type="common">Black benniseed</name>
    <dbReference type="NCBI Taxonomy" id="300843"/>
    <lineage>
        <taxon>Eukaryota</taxon>
        <taxon>Viridiplantae</taxon>
        <taxon>Streptophyta</taxon>
        <taxon>Embryophyta</taxon>
        <taxon>Tracheophyta</taxon>
        <taxon>Spermatophyta</taxon>
        <taxon>Magnoliopsida</taxon>
        <taxon>eudicotyledons</taxon>
        <taxon>Gunneridae</taxon>
        <taxon>Pentapetalae</taxon>
        <taxon>asterids</taxon>
        <taxon>lamiids</taxon>
        <taxon>Lamiales</taxon>
        <taxon>Pedaliaceae</taxon>
        <taxon>Sesamum</taxon>
    </lineage>
</organism>
<name>A0AAW2Q053_SESRA</name>
<reference evidence="1" key="2">
    <citation type="journal article" date="2024" name="Plant">
        <title>Genomic evolution and insights into agronomic trait innovations of Sesamum species.</title>
        <authorList>
            <person name="Miao H."/>
            <person name="Wang L."/>
            <person name="Qu L."/>
            <person name="Liu H."/>
            <person name="Sun Y."/>
            <person name="Le M."/>
            <person name="Wang Q."/>
            <person name="Wei S."/>
            <person name="Zheng Y."/>
            <person name="Lin W."/>
            <person name="Duan Y."/>
            <person name="Cao H."/>
            <person name="Xiong S."/>
            <person name="Wang X."/>
            <person name="Wei L."/>
            <person name="Li C."/>
            <person name="Ma Q."/>
            <person name="Ju M."/>
            <person name="Zhao R."/>
            <person name="Li G."/>
            <person name="Mu C."/>
            <person name="Tian Q."/>
            <person name="Mei H."/>
            <person name="Zhang T."/>
            <person name="Gao T."/>
            <person name="Zhang H."/>
        </authorList>
    </citation>
    <scope>NUCLEOTIDE SEQUENCE</scope>
    <source>
        <strain evidence="1">G02</strain>
    </source>
</reference>
<dbReference type="EMBL" id="JACGWJ010000016">
    <property type="protein sequence ID" value="KAL0361153.1"/>
    <property type="molecule type" value="Genomic_DNA"/>
</dbReference>
<comment type="caution">
    <text evidence="1">The sequence shown here is derived from an EMBL/GenBank/DDBJ whole genome shotgun (WGS) entry which is preliminary data.</text>
</comment>
<dbReference type="AlphaFoldDB" id="A0AAW2Q053"/>